<dbReference type="Proteomes" id="UP000275137">
    <property type="component" value="Unassembled WGS sequence"/>
</dbReference>
<feature type="transmembrane region" description="Helical" evidence="2">
    <location>
        <begin position="21"/>
        <end position="41"/>
    </location>
</feature>
<dbReference type="InterPro" id="IPR028087">
    <property type="entry name" value="Tad_N"/>
</dbReference>
<evidence type="ECO:0000313" key="5">
    <source>
        <dbReference type="Proteomes" id="UP000275137"/>
    </source>
</evidence>
<comment type="caution">
    <text evidence="4">The sequence shown here is derived from an EMBL/GenBank/DDBJ whole genome shotgun (WGS) entry which is preliminary data.</text>
</comment>
<dbReference type="Pfam" id="PF13400">
    <property type="entry name" value="Tad"/>
    <property type="match status" value="1"/>
</dbReference>
<protein>
    <recommendedName>
        <fullName evidence="3">Putative Flp pilus-assembly TadG-like N-terminal domain-containing protein</fullName>
    </recommendedName>
</protein>
<dbReference type="RefSeq" id="WP_123237721.1">
    <property type="nucleotide sequence ID" value="NZ_RJVP01000005.1"/>
</dbReference>
<dbReference type="EMBL" id="RJVP01000005">
    <property type="protein sequence ID" value="ROH85401.1"/>
    <property type="molecule type" value="Genomic_DNA"/>
</dbReference>
<keyword evidence="2" id="KW-0812">Transmembrane</keyword>
<feature type="compositionally biased region" description="Polar residues" evidence="1">
    <location>
        <begin position="407"/>
        <end position="424"/>
    </location>
</feature>
<organism evidence="4 5">
    <name type="scientific">Pseudomethylobacillus aquaticus</name>
    <dbReference type="NCBI Taxonomy" id="2676064"/>
    <lineage>
        <taxon>Bacteria</taxon>
        <taxon>Pseudomonadati</taxon>
        <taxon>Pseudomonadota</taxon>
        <taxon>Betaproteobacteria</taxon>
        <taxon>Nitrosomonadales</taxon>
        <taxon>Methylophilaceae</taxon>
        <taxon>Pseudomethylobacillus</taxon>
    </lineage>
</organism>
<name>A0A3N0UYS3_9PROT</name>
<accession>A0A3N0UYS3</accession>
<proteinExistence type="predicted"/>
<feature type="region of interest" description="Disordered" evidence="1">
    <location>
        <begin position="404"/>
        <end position="426"/>
    </location>
</feature>
<keyword evidence="5" id="KW-1185">Reference proteome</keyword>
<feature type="domain" description="Putative Flp pilus-assembly TadG-like N-terminal" evidence="3">
    <location>
        <begin position="20"/>
        <end position="66"/>
    </location>
</feature>
<keyword evidence="2" id="KW-0472">Membrane</keyword>
<evidence type="ECO:0000256" key="1">
    <source>
        <dbReference type="SAM" id="MobiDB-lite"/>
    </source>
</evidence>
<dbReference type="AlphaFoldDB" id="A0A3N0UYS3"/>
<reference evidence="4 5" key="1">
    <citation type="submission" date="2018-10" db="EMBL/GenBank/DDBJ databases">
        <authorList>
            <person name="Chen W.-M."/>
        </authorList>
    </citation>
    <scope>NUCLEOTIDE SEQUENCE [LARGE SCALE GENOMIC DNA]</scope>
    <source>
        <strain evidence="4 5">H-5</strain>
    </source>
</reference>
<evidence type="ECO:0000313" key="4">
    <source>
        <dbReference type="EMBL" id="ROH85401.1"/>
    </source>
</evidence>
<evidence type="ECO:0000256" key="2">
    <source>
        <dbReference type="SAM" id="Phobius"/>
    </source>
</evidence>
<gene>
    <name evidence="4" type="ORF">ED236_09380</name>
</gene>
<keyword evidence="2" id="KW-1133">Transmembrane helix</keyword>
<evidence type="ECO:0000259" key="3">
    <source>
        <dbReference type="Pfam" id="PF13400"/>
    </source>
</evidence>
<sequence length="499" mass="52375">MYRLDIPRQQLTTLLPRQAGAVAIMFGLTVFLLFGFMALAIDLGRAYVVRSELQNAADAAALAGARELNQTLAGVNSAVSTAIAIAAQNEVFFSEPVSLSSSDIRVGNCPSDSCMVPISAVTSNALARGKTFLRVSIPSGDINTFFARLPAVAGLPGTSALQTYGLAVAGRFVNDVTPIGVCALDQLNKGKVLPSGELEQYGYRRGMSYNIFTLGNLAGLPSDPYLINPVDAPPAACNSSNSSANNTAPFVCTGSSAVVTEIVPNVTKVYGNTGYSAGPIERALNSRFNIYGSGNNAVCIPSQAPPDSNIRDYSVGLGLGVSRPPFWMDPLDPTTPNQQSVNIVDGSVSISSKHHYGALWSYSRAVRAVGSTPNATAGSNFTPLEWATLYPLGALPELNYPGGSLGTQGSPYTETSGNNFQSPPTNGPGLANRRVLNLVIVNCHVAAGGSGSCRELPVLGIGRFFMQTPANLSGNPKQLHVEFAGLIEPVPLDQIKLYR</sequence>